<feature type="compositionally biased region" description="Basic and acidic residues" evidence="1">
    <location>
        <begin position="345"/>
        <end position="354"/>
    </location>
</feature>
<accession>A0A9W7FEM0</accession>
<dbReference type="AlphaFoldDB" id="A0A9W7FEM0"/>
<organism evidence="2 3">
    <name type="scientific">Triparma laevis f. longispina</name>
    <dbReference type="NCBI Taxonomy" id="1714387"/>
    <lineage>
        <taxon>Eukaryota</taxon>
        <taxon>Sar</taxon>
        <taxon>Stramenopiles</taxon>
        <taxon>Ochrophyta</taxon>
        <taxon>Bolidophyceae</taxon>
        <taxon>Parmales</taxon>
        <taxon>Triparmaceae</taxon>
        <taxon>Triparma</taxon>
    </lineage>
</organism>
<feature type="compositionally biased region" description="Low complexity" evidence="1">
    <location>
        <begin position="276"/>
        <end position="301"/>
    </location>
</feature>
<proteinExistence type="predicted"/>
<evidence type="ECO:0000313" key="3">
    <source>
        <dbReference type="Proteomes" id="UP001165122"/>
    </source>
</evidence>
<reference evidence="3" key="1">
    <citation type="journal article" date="2023" name="Commun. Biol.">
        <title>Genome analysis of Parmales, the sister group of diatoms, reveals the evolutionary specialization of diatoms from phago-mixotrophs to photoautotrophs.</title>
        <authorList>
            <person name="Ban H."/>
            <person name="Sato S."/>
            <person name="Yoshikawa S."/>
            <person name="Yamada K."/>
            <person name="Nakamura Y."/>
            <person name="Ichinomiya M."/>
            <person name="Sato N."/>
            <person name="Blanc-Mathieu R."/>
            <person name="Endo H."/>
            <person name="Kuwata A."/>
            <person name="Ogata H."/>
        </authorList>
    </citation>
    <scope>NUCLEOTIDE SEQUENCE [LARGE SCALE GENOMIC DNA]</scope>
    <source>
        <strain evidence="3">NIES 3700</strain>
    </source>
</reference>
<feature type="region of interest" description="Disordered" evidence="1">
    <location>
        <begin position="276"/>
        <end position="354"/>
    </location>
</feature>
<evidence type="ECO:0000313" key="2">
    <source>
        <dbReference type="EMBL" id="GMI10737.1"/>
    </source>
</evidence>
<dbReference type="Proteomes" id="UP001165122">
    <property type="component" value="Unassembled WGS sequence"/>
</dbReference>
<protein>
    <submittedName>
        <fullName evidence="2">Uncharacterized protein</fullName>
    </submittedName>
</protein>
<evidence type="ECO:0000256" key="1">
    <source>
        <dbReference type="SAM" id="MobiDB-lite"/>
    </source>
</evidence>
<sequence length="354" mass="39020">MGVCSSTVGPELTPAEVQARRKETVKFREKYAERAKKITPPPNCLLCVEVEPWIAAPEGVRGVDDALATFQRGSHTSTKEINMALSGMVSVDNKYDYKKSVVLSLKDKSTKDVITAALMCEHDNLPGGKVLELIWFVTQRKMEDKKYGSVLFRCIRDLAKQGDAKALLITSTPQATGFWLKHLSNLKDSEKFTTPVIRGKKLDSKMSSVPKNLNERRSLHFKELTRINPSVKQPGADVRPFYGVQSGGFTGKPYRYNVNSCSHIWLKVLSHNSKPLLSSSSASKASNSGSNKSIKSNPSSLRGERRSGDGKKVATGGRAERRSREIKKEKSGGGGGSPKRRNKSRDKVENPLTP</sequence>
<feature type="compositionally biased region" description="Basic and acidic residues" evidence="1">
    <location>
        <begin position="302"/>
        <end position="331"/>
    </location>
</feature>
<comment type="caution">
    <text evidence="2">The sequence shown here is derived from an EMBL/GenBank/DDBJ whole genome shotgun (WGS) entry which is preliminary data.</text>
</comment>
<keyword evidence="3" id="KW-1185">Reference proteome</keyword>
<dbReference type="OrthoDB" id="196374at2759"/>
<dbReference type="EMBL" id="BRXW01000152">
    <property type="protein sequence ID" value="GMI10737.1"/>
    <property type="molecule type" value="Genomic_DNA"/>
</dbReference>
<name>A0A9W7FEM0_9STRA</name>
<gene>
    <name evidence="2" type="ORF">TrLO_g9033</name>
</gene>